<accession>A0A7M1T0U1</accession>
<dbReference type="Gene3D" id="2.40.160.50">
    <property type="entry name" value="membrane protein fhac: a member of the omp85/tpsb transporter family"/>
    <property type="match status" value="1"/>
</dbReference>
<evidence type="ECO:0000313" key="3">
    <source>
        <dbReference type="Proteomes" id="UP000593605"/>
    </source>
</evidence>
<keyword evidence="1" id="KW-0732">Signal</keyword>
<protein>
    <recommendedName>
        <fullName evidence="4">Outer membrane translocation and assembly module TamA</fullName>
    </recommendedName>
</protein>
<evidence type="ECO:0000256" key="1">
    <source>
        <dbReference type="SAM" id="SignalP"/>
    </source>
</evidence>
<evidence type="ECO:0008006" key="4">
    <source>
        <dbReference type="Google" id="ProtNLM"/>
    </source>
</evidence>
<organism evidence="2 3">
    <name type="scientific">Cruoricaptor ignavus</name>
    <dbReference type="NCBI Taxonomy" id="1118202"/>
    <lineage>
        <taxon>Bacteria</taxon>
        <taxon>Pseudomonadati</taxon>
        <taxon>Bacteroidota</taxon>
        <taxon>Flavobacteriia</taxon>
        <taxon>Flavobacteriales</taxon>
        <taxon>Weeksellaceae</taxon>
        <taxon>Cruoricaptor</taxon>
    </lineage>
</organism>
<name>A0A7M1T0U1_9FLAO</name>
<dbReference type="Proteomes" id="UP000593605">
    <property type="component" value="Chromosome"/>
</dbReference>
<proteinExistence type="predicted"/>
<dbReference type="KEGG" id="civ:IMZ16_07975"/>
<feature type="signal peptide" evidence="1">
    <location>
        <begin position="1"/>
        <end position="22"/>
    </location>
</feature>
<gene>
    <name evidence="2" type="ORF">IMZ16_07975</name>
</gene>
<feature type="chain" id="PRO_5032404867" description="Outer membrane translocation and assembly module TamA" evidence="1">
    <location>
        <begin position="23"/>
        <end position="536"/>
    </location>
</feature>
<dbReference type="AlphaFoldDB" id="A0A7M1T0U1"/>
<dbReference type="RefSeq" id="WP_193439605.1">
    <property type="nucleotide sequence ID" value="NZ_CP063145.1"/>
</dbReference>
<dbReference type="EMBL" id="CP063145">
    <property type="protein sequence ID" value="QOR73456.1"/>
    <property type="molecule type" value="Genomic_DNA"/>
</dbReference>
<reference evidence="2 3" key="1">
    <citation type="submission" date="2020-10" db="EMBL/GenBank/DDBJ databases">
        <title>Complete genome of Cruoricapor ignavus strain M1214 isolated from the blood culture of a febrile patient.</title>
        <authorList>
            <person name="Guglielmino C.J.D."/>
        </authorList>
    </citation>
    <scope>NUCLEOTIDE SEQUENCE [LARGE SCALE GENOMIC DNA]</scope>
    <source>
        <strain evidence="2 3">M1214</strain>
    </source>
</reference>
<evidence type="ECO:0000313" key="2">
    <source>
        <dbReference type="EMBL" id="QOR73456.1"/>
    </source>
</evidence>
<sequence>MNAFAARVFLLSFALVCSLSFAQNFILKDIETGKEFVRKDSMSAVKFLDSLVSANYFLTKIVVAEKYGSDVRIIFEKGKNFNQARLEFSPELSNYKRITYTKKLDSLQKSISRDLYNSGYPFNRVLTQWIGFKQGQATVRLSADLGELRQINSVEIRGYDKVPRAFVKNINRRYAGKPYSQKLIQNLNTEISQNQFIALERQAQTQFTKDSTKIYLFLQKKKASSFDGIIGFGTDERGKFKFNGLLDLQFINLLNSFEDISLHWQRSQDGGQNLSLQVDVPFLFKSRTGANIDMNIFVQDSAFAKVRFLPSLYRQINQRNKIGLNALFETSAVLEGGSYANFENYNSNGVGIWYSFTKNSEIPIFLYDTELRTGVNIAKLKYNDSGHRTTQTKFEAGYGQNIKIFKQNWINISAEAAGITPGSSNKTADNTMLRFGGWKSMRSFGEQSILATFYAFGGLEYRYLVNDGIYFDLFGQYGFLENKNLEKNPNLYSFGAGFTMQFKLGIMTFQLSNGGLSGTPLKFDDTKIHWGLLTKF</sequence>